<dbReference type="FunFam" id="3.40.50.300:FF:000890">
    <property type="entry name" value="DNA polymerase III subunit delta"/>
    <property type="match status" value="1"/>
</dbReference>
<proteinExistence type="predicted"/>
<dbReference type="GO" id="GO:0003887">
    <property type="term" value="F:DNA-directed DNA polymerase activity"/>
    <property type="evidence" value="ECO:0007669"/>
    <property type="project" value="UniProtKB-KW"/>
</dbReference>
<comment type="caution">
    <text evidence="11">The sequence shown here is derived from an EMBL/GenBank/DDBJ whole genome shotgun (WGS) entry which is preliminary data.</text>
</comment>
<keyword evidence="3 11" id="KW-0808">Transferase</keyword>
<accession>A0A831A487</accession>
<dbReference type="InterPro" id="IPR050238">
    <property type="entry name" value="DNA_Rep/Repair_Clamp_Loader"/>
</dbReference>
<evidence type="ECO:0000256" key="1">
    <source>
        <dbReference type="ARBA" id="ARBA00012417"/>
    </source>
</evidence>
<dbReference type="GO" id="GO:0009360">
    <property type="term" value="C:DNA polymerase III complex"/>
    <property type="evidence" value="ECO:0007669"/>
    <property type="project" value="InterPro"/>
</dbReference>
<dbReference type="NCBIfam" id="NF005941">
    <property type="entry name" value="PRK07993.1"/>
    <property type="match status" value="1"/>
</dbReference>
<evidence type="ECO:0000313" key="12">
    <source>
        <dbReference type="Proteomes" id="UP000013111"/>
    </source>
</evidence>
<organism evidence="11 12">
    <name type="scientific">Erwinia amylovora NBRC 12687 = CFBP 1232</name>
    <dbReference type="NCBI Taxonomy" id="1219359"/>
    <lineage>
        <taxon>Bacteria</taxon>
        <taxon>Pseudomonadati</taxon>
        <taxon>Pseudomonadota</taxon>
        <taxon>Gammaproteobacteria</taxon>
        <taxon>Enterobacterales</taxon>
        <taxon>Erwiniaceae</taxon>
        <taxon>Erwinia</taxon>
    </lineage>
</organism>
<dbReference type="RefSeq" id="WP_004157129.1">
    <property type="nucleotide sequence ID" value="NZ_BAYW01000002.1"/>
</dbReference>
<evidence type="ECO:0000256" key="6">
    <source>
        <dbReference type="ARBA" id="ARBA00022932"/>
    </source>
</evidence>
<dbReference type="GO" id="GO:0003677">
    <property type="term" value="F:DNA binding"/>
    <property type="evidence" value="ECO:0007669"/>
    <property type="project" value="InterPro"/>
</dbReference>
<reference evidence="11 12" key="2">
    <citation type="submission" date="2013-04" db="EMBL/GenBank/DDBJ databases">
        <title>Comparative genomics of 12 strains of Erwinia amylovora identifies a pan-genome with a large conserved core and provides insights into host specificity.</title>
        <authorList>
            <person name="Mann R.A."/>
            <person name="Smits T.H.M."/>
            <person name="Buehlmann A."/>
            <person name="Blom J."/>
            <person name="Goesmann A."/>
            <person name="Frey J.E."/>
            <person name="Plummer K.M."/>
            <person name="Beer S.V."/>
            <person name="Luck J."/>
            <person name="Duffy B."/>
            <person name="Rodoni B."/>
        </authorList>
    </citation>
    <scope>NUCLEOTIDE SEQUENCE [LARGE SCALE GENOMIC DNA]</scope>
    <source>
        <strain evidence="12">CFBP 1232</strain>
    </source>
</reference>
<name>A0A831A487_ERWAM</name>
<evidence type="ECO:0000256" key="5">
    <source>
        <dbReference type="ARBA" id="ARBA00022705"/>
    </source>
</evidence>
<reference evidence="11 12" key="1">
    <citation type="submission" date="2012-11" db="EMBL/GenBank/DDBJ databases">
        <authorList>
            <person name="Linke B."/>
        </authorList>
    </citation>
    <scope>NUCLEOTIDE SEQUENCE [LARGE SCALE GENOMIC DNA]</scope>
    <source>
        <strain evidence="12">CFBP 1232</strain>
    </source>
</reference>
<comment type="subunit">
    <text evidence="7">DNA polymerase III contains a core (composed of alpha, epsilon and theta chains) that associates with a tau subunit. This core dimerizes to form the POLIII' complex. PolIII' associates with the gamma complex (composed of gamma, delta, delta', psi and chi chains) and with the beta chain to form the complete DNA polymerase III complex.</text>
</comment>
<dbReference type="GO" id="GO:0008408">
    <property type="term" value="F:3'-5' exonuclease activity"/>
    <property type="evidence" value="ECO:0007669"/>
    <property type="project" value="InterPro"/>
</dbReference>
<keyword evidence="5" id="KW-0235">DNA replication</keyword>
<dbReference type="InterPro" id="IPR004622">
    <property type="entry name" value="DNA_pol_HolB"/>
</dbReference>
<comment type="function">
    <text evidence="8">DNA polymerase III is a complex, multichain enzyme responsible for most of the replicative synthesis in bacteria. This DNA polymerase also exhibits 3' to 5' exonuclease activity.</text>
</comment>
<keyword evidence="6" id="KW-0239">DNA-directed DNA polymerase</keyword>
<dbReference type="InterPro" id="IPR015199">
    <property type="entry name" value="DNA_pol_III_delta_C"/>
</dbReference>
<dbReference type="InterPro" id="IPR008921">
    <property type="entry name" value="DNA_pol3_clamp-load_cplx_C"/>
</dbReference>
<dbReference type="PANTHER" id="PTHR11669">
    <property type="entry name" value="REPLICATION FACTOR C / DNA POLYMERASE III GAMMA-TAU SUBUNIT"/>
    <property type="match status" value="1"/>
</dbReference>
<dbReference type="Pfam" id="PF09115">
    <property type="entry name" value="DNApol3-delta_C"/>
    <property type="match status" value="1"/>
</dbReference>
<evidence type="ECO:0000256" key="7">
    <source>
        <dbReference type="ARBA" id="ARBA00026073"/>
    </source>
</evidence>
<dbReference type="PANTHER" id="PTHR11669:SF8">
    <property type="entry name" value="DNA POLYMERASE III SUBUNIT DELTA"/>
    <property type="match status" value="1"/>
</dbReference>
<evidence type="ECO:0000256" key="9">
    <source>
        <dbReference type="ARBA" id="ARBA00049244"/>
    </source>
</evidence>
<protein>
    <recommendedName>
        <fullName evidence="2">DNA polymerase III subunit delta'</fullName>
        <ecNumber evidence="1">2.7.7.7</ecNumber>
    </recommendedName>
</protein>
<dbReference type="Gene3D" id="1.20.272.10">
    <property type="match status" value="1"/>
</dbReference>
<keyword evidence="4 11" id="KW-0548">Nucleotidyltransferase</keyword>
<evidence type="ECO:0000313" key="11">
    <source>
        <dbReference type="EMBL" id="CCO93458.1"/>
    </source>
</evidence>
<dbReference type="SUPFAM" id="SSF52540">
    <property type="entry name" value="P-loop containing nucleoside triphosphate hydrolases"/>
    <property type="match status" value="1"/>
</dbReference>
<evidence type="ECO:0000256" key="3">
    <source>
        <dbReference type="ARBA" id="ARBA00022679"/>
    </source>
</evidence>
<evidence type="ECO:0000259" key="10">
    <source>
        <dbReference type="Pfam" id="PF09115"/>
    </source>
</evidence>
<comment type="catalytic activity">
    <reaction evidence="9">
        <text>DNA(n) + a 2'-deoxyribonucleoside 5'-triphosphate = DNA(n+1) + diphosphate</text>
        <dbReference type="Rhea" id="RHEA:22508"/>
        <dbReference type="Rhea" id="RHEA-COMP:17339"/>
        <dbReference type="Rhea" id="RHEA-COMP:17340"/>
        <dbReference type="ChEBI" id="CHEBI:33019"/>
        <dbReference type="ChEBI" id="CHEBI:61560"/>
        <dbReference type="ChEBI" id="CHEBI:173112"/>
        <dbReference type="EC" id="2.7.7.7"/>
    </reaction>
</comment>
<dbReference type="Pfam" id="PF13177">
    <property type="entry name" value="DNA_pol3_delta2"/>
    <property type="match status" value="1"/>
</dbReference>
<dbReference type="AlphaFoldDB" id="A0A831A487"/>
<dbReference type="InterPro" id="IPR027417">
    <property type="entry name" value="P-loop_NTPase"/>
</dbReference>
<dbReference type="GO" id="GO:0006261">
    <property type="term" value="P:DNA-templated DNA replication"/>
    <property type="evidence" value="ECO:0007669"/>
    <property type="project" value="TreeGrafter"/>
</dbReference>
<dbReference type="EMBL" id="CAPB01000011">
    <property type="protein sequence ID" value="CCO93458.1"/>
    <property type="molecule type" value="Genomic_DNA"/>
</dbReference>
<evidence type="ECO:0000256" key="8">
    <source>
        <dbReference type="ARBA" id="ARBA00037724"/>
    </source>
</evidence>
<dbReference type="Proteomes" id="UP000013111">
    <property type="component" value="Unassembled WGS sequence"/>
</dbReference>
<dbReference type="NCBIfam" id="TIGR00678">
    <property type="entry name" value="holB"/>
    <property type="match status" value="1"/>
</dbReference>
<gene>
    <name evidence="11" type="primary">holB</name>
    <name evidence="11" type="ORF">BN437_1523</name>
</gene>
<dbReference type="Gene3D" id="3.40.50.300">
    <property type="entry name" value="P-loop containing nucleotide triphosphate hydrolases"/>
    <property type="match status" value="1"/>
</dbReference>
<dbReference type="EC" id="2.7.7.7" evidence="1"/>
<dbReference type="SUPFAM" id="SSF48019">
    <property type="entry name" value="post-AAA+ oligomerization domain-like"/>
    <property type="match status" value="1"/>
</dbReference>
<sequence>MNWYPWLNHSYRQIIAQHLAQRGHHALLIQALPGMGDDALIWGIGRWLMCRQPQGLKSCGKCHACQLMLAGNHPDWYRLEADKGKNALGIDAVRGVTDKLYHHAQQGGAKVVWLPDAQQLTEAAANALLKTLEEPPKNTWFLLSSRQPSRLLPTLRSRCLLWHLAPPEERQGLQWLQKHCVAGIDERRAALRLSAGAPAAALAFLDDKHWQQRLQVCQALPAALYDDLLSLLPVLNHDDVARRIAWLCSLLVDAVKWQQGGGLFISNIDQQAVVIRLASLLPASVLDASLHQWMVCRDRLLTVASVNRELLLTEQLLAWETRVKPLLVDSTFKE</sequence>
<dbReference type="Gene3D" id="1.10.8.10">
    <property type="entry name" value="DNA helicase RuvA subunit, C-terminal domain"/>
    <property type="match status" value="1"/>
</dbReference>
<evidence type="ECO:0000256" key="2">
    <source>
        <dbReference type="ARBA" id="ARBA00014363"/>
    </source>
</evidence>
<evidence type="ECO:0000256" key="4">
    <source>
        <dbReference type="ARBA" id="ARBA00022695"/>
    </source>
</evidence>
<feature type="domain" description="DNA polymerase III delta subunit C-terminal" evidence="10">
    <location>
        <begin position="209"/>
        <end position="321"/>
    </location>
</feature>
<dbReference type="GeneID" id="97605768"/>